<organism evidence="1 2">
    <name type="scientific">Reyranella humidisoli</name>
    <dbReference type="NCBI Taxonomy" id="2849149"/>
    <lineage>
        <taxon>Bacteria</taxon>
        <taxon>Pseudomonadati</taxon>
        <taxon>Pseudomonadota</taxon>
        <taxon>Alphaproteobacteria</taxon>
        <taxon>Hyphomicrobiales</taxon>
        <taxon>Reyranellaceae</taxon>
        <taxon>Reyranella</taxon>
    </lineage>
</organism>
<evidence type="ECO:0000313" key="1">
    <source>
        <dbReference type="EMBL" id="MBU8875231.1"/>
    </source>
</evidence>
<sequence length="271" mass="28997">MRTQAEKGQVFRELHDRPGLLLLPNPWDAGTAKLLQSLGFEALATTSLGMSNALGRVDGDNAVSRDELIENCRVIASATDLPVNADLENGYADDPKEAATILRDAAAAGIVGGSIEDWSGEKIYDFNHAVERVAAGAEMARSLSVPFTFTARAENLIRGVKDLDDTIRRLQAFEKAGADVLYAPGLLDLATMRTVASEVTKPLNAVMTGADPNLTADQIAATGVKRISIGGSLSRLALAAFMRGAKEMKAGSFLWMRDTMPTSDLKKVFRS</sequence>
<proteinExistence type="predicted"/>
<dbReference type="PANTHER" id="PTHR42905">
    <property type="entry name" value="PHOSPHOENOLPYRUVATE CARBOXYLASE"/>
    <property type="match status" value="1"/>
</dbReference>
<dbReference type="EMBL" id="JAHOPB010000001">
    <property type="protein sequence ID" value="MBU8875231.1"/>
    <property type="molecule type" value="Genomic_DNA"/>
</dbReference>
<dbReference type="CDD" id="cd00377">
    <property type="entry name" value="ICL_PEPM"/>
    <property type="match status" value="1"/>
</dbReference>
<dbReference type="Proteomes" id="UP000727907">
    <property type="component" value="Unassembled WGS sequence"/>
</dbReference>
<protein>
    <submittedName>
        <fullName evidence="1">Isocitrate lyase/phosphoenolpyruvate mutase family protein</fullName>
    </submittedName>
</protein>
<reference evidence="1 2" key="1">
    <citation type="submission" date="2021-06" db="EMBL/GenBank/DDBJ databases">
        <authorList>
            <person name="Lee D.H."/>
        </authorList>
    </citation>
    <scope>NUCLEOTIDE SEQUENCE [LARGE SCALE GENOMIC DNA]</scope>
    <source>
        <strain evidence="1 2">MMS21-HV4-11</strain>
    </source>
</reference>
<keyword evidence="1" id="KW-0456">Lyase</keyword>
<dbReference type="GO" id="GO:0016829">
    <property type="term" value="F:lyase activity"/>
    <property type="evidence" value="ECO:0007669"/>
    <property type="project" value="UniProtKB-KW"/>
</dbReference>
<dbReference type="RefSeq" id="WP_216962146.1">
    <property type="nucleotide sequence ID" value="NZ_JAHOPB010000001.1"/>
</dbReference>
<name>A0ABS6IKV0_9HYPH</name>
<comment type="caution">
    <text evidence="1">The sequence shown here is derived from an EMBL/GenBank/DDBJ whole genome shotgun (WGS) entry which is preliminary data.</text>
</comment>
<gene>
    <name evidence="1" type="ORF">KQ910_15765</name>
</gene>
<dbReference type="Pfam" id="PF13714">
    <property type="entry name" value="PEP_mutase"/>
    <property type="match status" value="1"/>
</dbReference>
<dbReference type="PANTHER" id="PTHR42905:SF16">
    <property type="entry name" value="CARBOXYPHOSPHONOENOLPYRUVATE PHOSPHONOMUTASE-LIKE PROTEIN (AFU_ORTHOLOGUE AFUA_5G07230)"/>
    <property type="match status" value="1"/>
</dbReference>
<evidence type="ECO:0000313" key="2">
    <source>
        <dbReference type="Proteomes" id="UP000727907"/>
    </source>
</evidence>
<accession>A0ABS6IKV0</accession>
<keyword evidence="2" id="KW-1185">Reference proteome</keyword>
<dbReference type="InterPro" id="IPR039556">
    <property type="entry name" value="ICL/PEPM"/>
</dbReference>